<evidence type="ECO:0000313" key="2">
    <source>
        <dbReference type="EMBL" id="RLV60176.1"/>
    </source>
</evidence>
<keyword evidence="3" id="KW-1185">Reference proteome</keyword>
<keyword evidence="1" id="KW-0472">Membrane</keyword>
<dbReference type="Proteomes" id="UP000281474">
    <property type="component" value="Unassembled WGS sequence"/>
</dbReference>
<proteinExistence type="predicted"/>
<comment type="caution">
    <text evidence="2">The sequence shown here is derived from an EMBL/GenBank/DDBJ whole genome shotgun (WGS) entry which is preliminary data.</text>
</comment>
<dbReference type="RefSeq" id="WP_121838595.1">
    <property type="nucleotide sequence ID" value="NZ_ML014769.1"/>
</dbReference>
<name>A0A3L8PXN4_9GAMM</name>
<reference evidence="2 3" key="1">
    <citation type="submission" date="2018-09" db="EMBL/GenBank/DDBJ databases">
        <title>Phylogeny of the Shewanellaceae, and recommendation for two new genera, Pseudoshewanella and Parashewanella.</title>
        <authorList>
            <person name="Wang G."/>
        </authorList>
    </citation>
    <scope>NUCLEOTIDE SEQUENCE [LARGE SCALE GENOMIC DNA]</scope>
    <source>
        <strain evidence="2 3">C51</strain>
    </source>
</reference>
<feature type="transmembrane region" description="Helical" evidence="1">
    <location>
        <begin position="182"/>
        <end position="201"/>
    </location>
</feature>
<feature type="transmembrane region" description="Helical" evidence="1">
    <location>
        <begin position="207"/>
        <end position="227"/>
    </location>
</feature>
<accession>A0A3L8PXN4</accession>
<sequence>MVSKLAQYILPASQPNDPVVASYKDRVTEKEKFIKLPNGKCSDITDKEWREFADSGAKTLTLTWYSKAKEKKASVTYNLGVSCVETPVAICWTHLKMYATFHVTESATESAAVAKGFKVDNKMSQRLAKRFSSFLNVGTTNRVNMWRIQHPSLNYIPKTDKNEPITKPKELKKLVMPFWQKALAWGAMIGFGVGTFFLAPVILAVGIPLACLVVITWVPCWLVYDIYQEYKIRKR</sequence>
<dbReference type="EMBL" id="QZEI01000020">
    <property type="protein sequence ID" value="RLV60176.1"/>
    <property type="molecule type" value="Genomic_DNA"/>
</dbReference>
<protein>
    <submittedName>
        <fullName evidence="2">Uncharacterized protein</fullName>
    </submittedName>
</protein>
<dbReference type="AlphaFoldDB" id="A0A3L8PXN4"/>
<keyword evidence="1" id="KW-1133">Transmembrane helix</keyword>
<keyword evidence="1" id="KW-0812">Transmembrane</keyword>
<evidence type="ECO:0000313" key="3">
    <source>
        <dbReference type="Proteomes" id="UP000281474"/>
    </source>
</evidence>
<organism evidence="2 3">
    <name type="scientific">Parashewanella curva</name>
    <dbReference type="NCBI Taxonomy" id="2338552"/>
    <lineage>
        <taxon>Bacteria</taxon>
        <taxon>Pseudomonadati</taxon>
        <taxon>Pseudomonadota</taxon>
        <taxon>Gammaproteobacteria</taxon>
        <taxon>Alteromonadales</taxon>
        <taxon>Shewanellaceae</taxon>
        <taxon>Parashewanella</taxon>
    </lineage>
</organism>
<evidence type="ECO:0000256" key="1">
    <source>
        <dbReference type="SAM" id="Phobius"/>
    </source>
</evidence>
<gene>
    <name evidence="2" type="ORF">D5018_08560</name>
</gene>